<accession>J5U4Q8</accession>
<dbReference type="AlphaFoldDB" id="J5U4Q8"/>
<gene>
    <name evidence="1" type="ORF">HMPREF1143_1917</name>
</gene>
<name>J5U4Q8_9FIRM</name>
<dbReference type="Proteomes" id="UP000005244">
    <property type="component" value="Unassembled WGS sequence"/>
</dbReference>
<comment type="caution">
    <text evidence="1">The sequence shown here is derived from an EMBL/GenBank/DDBJ whole genome shotgun (WGS) entry which is preliminary data.</text>
</comment>
<protein>
    <submittedName>
        <fullName evidence="1">Uncharacterized protein</fullName>
    </submittedName>
</protein>
<keyword evidence="2" id="KW-1185">Reference proteome</keyword>
<proteinExistence type="predicted"/>
<evidence type="ECO:0000313" key="1">
    <source>
        <dbReference type="EMBL" id="EJU19774.1"/>
    </source>
</evidence>
<evidence type="ECO:0000313" key="2">
    <source>
        <dbReference type="Proteomes" id="UP000005244"/>
    </source>
</evidence>
<organism evidence="1 2">
    <name type="scientific">Peptoanaerobacter stomatis</name>
    <dbReference type="NCBI Taxonomy" id="796937"/>
    <lineage>
        <taxon>Bacteria</taxon>
        <taxon>Bacillati</taxon>
        <taxon>Bacillota</taxon>
        <taxon>Clostridia</taxon>
        <taxon>Peptostreptococcales</taxon>
        <taxon>Filifactoraceae</taxon>
        <taxon>Peptoanaerobacter</taxon>
    </lineage>
</organism>
<reference evidence="1 2" key="1">
    <citation type="submission" date="2012-07" db="EMBL/GenBank/DDBJ databases">
        <authorList>
            <person name="Durkin A.S."/>
            <person name="McCorrison J."/>
            <person name="Torralba M."/>
            <person name="Gillis M."/>
            <person name="Methe B."/>
            <person name="Sutton G."/>
            <person name="Nelson K.E."/>
        </authorList>
    </citation>
    <scope>NUCLEOTIDE SEQUENCE [LARGE SCALE GENOMIC DNA]</scope>
    <source>
        <strain evidence="1 2">OBRC8</strain>
    </source>
</reference>
<dbReference type="EMBL" id="ALNK01000038">
    <property type="protein sequence ID" value="EJU19774.1"/>
    <property type="molecule type" value="Genomic_DNA"/>
</dbReference>
<sequence>MDFRYKTDKQGNDNIPNTFTLDLYVVKIWIDVFDTIIYDTYNT</sequence>